<proteinExistence type="predicted"/>
<keyword evidence="1" id="KW-1133">Transmembrane helix</keyword>
<dbReference type="AlphaFoldDB" id="A0A4Z0GSC4"/>
<feature type="transmembrane region" description="Helical" evidence="1">
    <location>
        <begin position="67"/>
        <end position="89"/>
    </location>
</feature>
<feature type="transmembrane region" description="Helical" evidence="1">
    <location>
        <begin position="43"/>
        <end position="61"/>
    </location>
</feature>
<keyword evidence="1" id="KW-0472">Membrane</keyword>
<sequence length="185" mass="22421">MMRHRVPLIKGVGEMENEEVQFWGTLTKKEFYKLNSYVNRKRFFIAIATYFTLLFLLYLILFRHLFISIVMAVVFTLVLWLVLMIIVPLRVRKEYSSNQLIKQEVHYDVNSNEIIQMRGKSKVYYKWEDLNSAYEYKDMFRIHISKHQALVIPKRFFESDEDIRKFQSLIRLSMPEKKVHLSKQQ</sequence>
<keyword evidence="1" id="KW-0812">Transmembrane</keyword>
<dbReference type="OrthoDB" id="2866610at2"/>
<dbReference type="Proteomes" id="UP000298347">
    <property type="component" value="Unassembled WGS sequence"/>
</dbReference>
<protein>
    <submittedName>
        <fullName evidence="3">YcxB family protein</fullName>
    </submittedName>
</protein>
<dbReference type="EMBL" id="SRJD01000004">
    <property type="protein sequence ID" value="TGA99115.1"/>
    <property type="molecule type" value="Genomic_DNA"/>
</dbReference>
<name>A0A4Z0GSC4_9BACL</name>
<dbReference type="Pfam" id="PF14317">
    <property type="entry name" value="YcxB"/>
    <property type="match status" value="1"/>
</dbReference>
<evidence type="ECO:0000313" key="3">
    <source>
        <dbReference type="EMBL" id="TGA99115.1"/>
    </source>
</evidence>
<comment type="caution">
    <text evidence="3">The sequence shown here is derived from an EMBL/GenBank/DDBJ whole genome shotgun (WGS) entry which is preliminary data.</text>
</comment>
<evidence type="ECO:0000256" key="1">
    <source>
        <dbReference type="SAM" id="Phobius"/>
    </source>
</evidence>
<reference evidence="3 4" key="1">
    <citation type="journal article" date="2015" name="Int. J. Syst. Evol. Microbiol.">
        <title>Sporolactobacillus shoreae sp. nov. and Sporolactobacillus spathodeae sp. nov., two spore-forming lactic acid bacteria isolated from tree barks in Thailand.</title>
        <authorList>
            <person name="Thamacharoensuk T."/>
            <person name="Kitahara M."/>
            <person name="Ohkuma M."/>
            <person name="Thongchul N."/>
            <person name="Tanasupawat S."/>
        </authorList>
    </citation>
    <scope>NUCLEOTIDE SEQUENCE [LARGE SCALE GENOMIC DNA]</scope>
    <source>
        <strain evidence="3 4">BK92</strain>
    </source>
</reference>
<gene>
    <name evidence="3" type="ORF">E4665_04845</name>
</gene>
<feature type="domain" description="YcxB-like C-terminal" evidence="2">
    <location>
        <begin position="112"/>
        <end position="170"/>
    </location>
</feature>
<keyword evidence="4" id="KW-1185">Reference proteome</keyword>
<evidence type="ECO:0000259" key="2">
    <source>
        <dbReference type="Pfam" id="PF14317"/>
    </source>
</evidence>
<dbReference type="InterPro" id="IPR025588">
    <property type="entry name" value="YcxB-like_C"/>
</dbReference>
<organism evidence="3 4">
    <name type="scientific">Sporolactobacillus shoreae</name>
    <dbReference type="NCBI Taxonomy" id="1465501"/>
    <lineage>
        <taxon>Bacteria</taxon>
        <taxon>Bacillati</taxon>
        <taxon>Bacillota</taxon>
        <taxon>Bacilli</taxon>
        <taxon>Bacillales</taxon>
        <taxon>Sporolactobacillaceae</taxon>
        <taxon>Sporolactobacillus</taxon>
    </lineage>
</organism>
<accession>A0A4Z0GSC4</accession>
<evidence type="ECO:0000313" key="4">
    <source>
        <dbReference type="Proteomes" id="UP000298347"/>
    </source>
</evidence>